<evidence type="ECO:0000256" key="3">
    <source>
        <dbReference type="ARBA" id="ARBA00022448"/>
    </source>
</evidence>
<keyword evidence="5 12" id="KW-0812">Transmembrane</keyword>
<dbReference type="PRINTS" id="PR00123">
    <property type="entry name" value="ATPASEA"/>
</dbReference>
<keyword evidence="9 12" id="KW-0472">Membrane</keyword>
<evidence type="ECO:0000256" key="10">
    <source>
        <dbReference type="ARBA" id="ARBA00023310"/>
    </source>
</evidence>
<dbReference type="InterPro" id="IPR023011">
    <property type="entry name" value="ATP_synth_F0_asu_AS"/>
</dbReference>
<dbReference type="InterPro" id="IPR045083">
    <property type="entry name" value="ATP_synth_F0_asu_bact/mt"/>
</dbReference>
<geneLocation type="mitochondrion" evidence="13"/>
<evidence type="ECO:0000313" key="13">
    <source>
        <dbReference type="EMBL" id="WMX19910.1"/>
    </source>
</evidence>
<dbReference type="Pfam" id="PF00119">
    <property type="entry name" value="ATP-synt_A"/>
    <property type="match status" value="1"/>
</dbReference>
<feature type="transmembrane region" description="Helical" evidence="12">
    <location>
        <begin position="67"/>
        <end position="90"/>
    </location>
</feature>
<dbReference type="GO" id="GO:0045259">
    <property type="term" value="C:proton-transporting ATP synthase complex"/>
    <property type="evidence" value="ECO:0007669"/>
    <property type="project" value="UniProtKB-KW"/>
</dbReference>
<keyword evidence="6" id="KW-0375">Hydrogen ion transport</keyword>
<evidence type="ECO:0000256" key="4">
    <source>
        <dbReference type="ARBA" id="ARBA00022547"/>
    </source>
</evidence>
<feature type="transmembrane region" description="Helical" evidence="12">
    <location>
        <begin position="162"/>
        <end position="183"/>
    </location>
</feature>
<keyword evidence="10" id="KW-0066">ATP synthesis</keyword>
<proteinExistence type="inferred from homology"/>
<evidence type="ECO:0000256" key="12">
    <source>
        <dbReference type="SAM" id="Phobius"/>
    </source>
</evidence>
<evidence type="ECO:0000256" key="5">
    <source>
        <dbReference type="ARBA" id="ARBA00022692"/>
    </source>
</evidence>
<dbReference type="CDD" id="cd00310">
    <property type="entry name" value="ATP-synt_Fo_a_6"/>
    <property type="match status" value="1"/>
</dbReference>
<sequence length="220" mass="24694">MSLFSVFDPTSYFMISMNWIILGLVLMYYPTKYYLTESGFFLVFKSVFLGVSKVFKEVSMPNYMGLNFIVVMTFMYLVINNLLGLFPFIFTGTAHLIINLGFGVVLWLSFFIMGWSKNFVNSAAHLVPAGAPIMLAPLMVLIESISHVIRPFTLSVRLTANMMAGHLIVGLLSSISTISLFGFSNSLLFQSILLVLEFGVAVIQAFVFSILLLLYALEYY</sequence>
<dbReference type="GeneID" id="84886688"/>
<dbReference type="NCBIfam" id="TIGR01131">
    <property type="entry name" value="ATP_synt_6_or_A"/>
    <property type="match status" value="1"/>
</dbReference>
<comment type="subcellular location">
    <subcellularLocation>
        <location evidence="1">Membrane</location>
        <topology evidence="1">Multi-pass membrane protein</topology>
    </subcellularLocation>
    <subcellularLocation>
        <location evidence="11">Mitochondrion inner membrane</location>
        <topology evidence="11">Multi-pass membrane protein</topology>
    </subcellularLocation>
</comment>
<dbReference type="Gene3D" id="1.20.120.220">
    <property type="entry name" value="ATP synthase, F0 complex, subunit A"/>
    <property type="match status" value="1"/>
</dbReference>
<dbReference type="GO" id="GO:0005743">
    <property type="term" value="C:mitochondrial inner membrane"/>
    <property type="evidence" value="ECO:0007669"/>
    <property type="project" value="UniProtKB-SubCell"/>
</dbReference>
<evidence type="ECO:0000256" key="1">
    <source>
        <dbReference type="ARBA" id="ARBA00004141"/>
    </source>
</evidence>
<keyword evidence="3" id="KW-0813">Transport</keyword>
<dbReference type="InterPro" id="IPR000568">
    <property type="entry name" value="ATP_synth_F0_asu"/>
</dbReference>
<evidence type="ECO:0000256" key="6">
    <source>
        <dbReference type="ARBA" id="ARBA00022781"/>
    </source>
</evidence>
<evidence type="ECO:0000256" key="11">
    <source>
        <dbReference type="RuleBase" id="RU004450"/>
    </source>
</evidence>
<keyword evidence="8" id="KW-0406">Ion transport</keyword>
<evidence type="ECO:0000256" key="8">
    <source>
        <dbReference type="ARBA" id="ARBA00023065"/>
    </source>
</evidence>
<feature type="transmembrane region" description="Helical" evidence="12">
    <location>
        <begin position="12"/>
        <end position="29"/>
    </location>
</feature>
<gene>
    <name evidence="13" type="primary">ATP6</name>
</gene>
<feature type="transmembrane region" description="Helical" evidence="12">
    <location>
        <begin position="195"/>
        <end position="217"/>
    </location>
</feature>
<dbReference type="InterPro" id="IPR035908">
    <property type="entry name" value="F0_ATP_A_sf"/>
</dbReference>
<feature type="transmembrane region" description="Helical" evidence="12">
    <location>
        <begin position="123"/>
        <end position="142"/>
    </location>
</feature>
<keyword evidence="4" id="KW-0138">CF(0)</keyword>
<accession>A0AA51VHY7</accession>
<dbReference type="AlphaFoldDB" id="A0AA51VHY7"/>
<evidence type="ECO:0000256" key="7">
    <source>
        <dbReference type="ARBA" id="ARBA00022989"/>
    </source>
</evidence>
<dbReference type="GO" id="GO:0046933">
    <property type="term" value="F:proton-transporting ATP synthase activity, rotational mechanism"/>
    <property type="evidence" value="ECO:0007669"/>
    <property type="project" value="TreeGrafter"/>
</dbReference>
<organism evidence="13">
    <name type="scientific">Cheiracanthium brevispinum</name>
    <dbReference type="NCBI Taxonomy" id="2773961"/>
    <lineage>
        <taxon>Eukaryota</taxon>
        <taxon>Metazoa</taxon>
        <taxon>Ecdysozoa</taxon>
        <taxon>Arthropoda</taxon>
        <taxon>Chelicerata</taxon>
        <taxon>Arachnida</taxon>
        <taxon>Araneae</taxon>
        <taxon>Araneomorphae</taxon>
        <taxon>Entelegynae</taxon>
        <taxon>Entelegynae incertae sedis</taxon>
        <taxon>Cheiracanthiidae</taxon>
        <taxon>Cheiracanthium</taxon>
    </lineage>
</organism>
<name>A0AA51VHY7_9ARAC</name>
<dbReference type="PANTHER" id="PTHR11410">
    <property type="entry name" value="ATP SYNTHASE SUBUNIT A"/>
    <property type="match status" value="1"/>
</dbReference>
<comment type="similarity">
    <text evidence="2">Belongs to the ATPase A chain family.</text>
</comment>
<protein>
    <recommendedName>
        <fullName evidence="11">ATP synthase subunit a</fullName>
    </recommendedName>
</protein>
<keyword evidence="13" id="KW-0496">Mitochondrion</keyword>
<feature type="transmembrane region" description="Helical" evidence="12">
    <location>
        <begin position="35"/>
        <end position="55"/>
    </location>
</feature>
<keyword evidence="7 12" id="KW-1133">Transmembrane helix</keyword>
<dbReference type="RefSeq" id="YP_010954977.1">
    <property type="nucleotide sequence ID" value="NC_082964.1"/>
</dbReference>
<dbReference type="PROSITE" id="PS00449">
    <property type="entry name" value="ATPASE_A"/>
    <property type="match status" value="1"/>
</dbReference>
<feature type="transmembrane region" description="Helical" evidence="12">
    <location>
        <begin position="96"/>
        <end position="116"/>
    </location>
</feature>
<dbReference type="CTD" id="4508"/>
<dbReference type="SUPFAM" id="SSF81336">
    <property type="entry name" value="F1F0 ATP synthase subunit A"/>
    <property type="match status" value="1"/>
</dbReference>
<evidence type="ECO:0000256" key="9">
    <source>
        <dbReference type="ARBA" id="ARBA00023136"/>
    </source>
</evidence>
<reference evidence="13" key="1">
    <citation type="submission" date="2023-03" db="EMBL/GenBank/DDBJ databases">
        <authorList>
            <person name="Ding Y."/>
            <person name="Li Z."/>
        </authorList>
    </citation>
    <scope>NUCLEOTIDE SEQUENCE</scope>
</reference>
<evidence type="ECO:0000256" key="2">
    <source>
        <dbReference type="ARBA" id="ARBA00006810"/>
    </source>
</evidence>
<dbReference type="PANTHER" id="PTHR11410:SF0">
    <property type="entry name" value="ATP SYNTHASE SUBUNIT A"/>
    <property type="match status" value="1"/>
</dbReference>
<dbReference type="EMBL" id="OQ559338">
    <property type="protein sequence ID" value="WMX19910.1"/>
    <property type="molecule type" value="Genomic_DNA"/>
</dbReference>